<organism evidence="2 3">
    <name type="scientific">Chloracidobacterium validum</name>
    <dbReference type="NCBI Taxonomy" id="2821543"/>
    <lineage>
        <taxon>Bacteria</taxon>
        <taxon>Pseudomonadati</taxon>
        <taxon>Acidobacteriota</taxon>
        <taxon>Terriglobia</taxon>
        <taxon>Terriglobales</taxon>
        <taxon>Acidobacteriaceae</taxon>
        <taxon>Chloracidobacterium</taxon>
    </lineage>
</organism>
<name>A0ABX8B9S4_9BACT</name>
<feature type="transmembrane region" description="Helical" evidence="1">
    <location>
        <begin position="332"/>
        <end position="355"/>
    </location>
</feature>
<evidence type="ECO:0000256" key="1">
    <source>
        <dbReference type="SAM" id="Phobius"/>
    </source>
</evidence>
<feature type="transmembrane region" description="Helical" evidence="1">
    <location>
        <begin position="165"/>
        <end position="192"/>
    </location>
</feature>
<proteinExistence type="predicted"/>
<feature type="transmembrane region" description="Helical" evidence="1">
    <location>
        <begin position="361"/>
        <end position="381"/>
    </location>
</feature>
<accession>A0ABX8B9S4</accession>
<gene>
    <name evidence="2" type="ORF">J8C06_04425</name>
</gene>
<protein>
    <recommendedName>
        <fullName evidence="4">Glycosyltransferase RgtA/B/C/D-like domain-containing protein</fullName>
    </recommendedName>
</protein>
<keyword evidence="1" id="KW-1133">Transmembrane helix</keyword>
<feature type="transmembrane region" description="Helical" evidence="1">
    <location>
        <begin position="31"/>
        <end position="52"/>
    </location>
</feature>
<dbReference type="Proteomes" id="UP000676506">
    <property type="component" value="Chromosome 1"/>
</dbReference>
<feature type="transmembrane region" description="Helical" evidence="1">
    <location>
        <begin position="138"/>
        <end position="158"/>
    </location>
</feature>
<dbReference type="RefSeq" id="WP_211429574.1">
    <property type="nucleotide sequence ID" value="NZ_CP072648.1"/>
</dbReference>
<feature type="transmembrane region" description="Helical" evidence="1">
    <location>
        <begin position="304"/>
        <end position="325"/>
    </location>
</feature>
<keyword evidence="3" id="KW-1185">Reference proteome</keyword>
<keyword evidence="1" id="KW-0812">Transmembrane</keyword>
<keyword evidence="1" id="KW-0472">Membrane</keyword>
<feature type="transmembrane region" description="Helical" evidence="1">
    <location>
        <begin position="235"/>
        <end position="260"/>
    </location>
</feature>
<evidence type="ECO:0000313" key="3">
    <source>
        <dbReference type="Proteomes" id="UP000676506"/>
    </source>
</evidence>
<feature type="transmembrane region" description="Helical" evidence="1">
    <location>
        <begin position="108"/>
        <end position="126"/>
    </location>
</feature>
<sequence>MGVLHVTPSAEQPPVTPCLAFSADSLRWSKLNWFVLALASLFPVWCGVGQGFNLNDDAYITLTYAKNLAAGRGFVFNHPPATFGTTTPLLALVVAALGALLRGVSVEAVAVWVTVLAWIAAGWSFYGFRRAWGLSDESALLVALAVLFGGWSGPMGVLGSEVFLFHALLVLTFSLHLAGYGVASGVAAGLLFLTRGEGVLALGVIGLSAGAQWLVTPLGEADASGGAPKPAWRQVVTTLASSLLRPVVGFGIVVGLWAVYAYGTFGHVLPATLSAKRIQVALGWPTFTHELATKWWRNWGGPALGHPLLSVWWALVAVGISAAIWSRRRWLVFLLWLIGYVGGYAALGVAGYWWYQTPVFLSLHLFFALGLVAVVERLAVWRNGQLHLIGRAVTVCGLACAMWPAAKAVTTYHGDWRASSYRALAAWFHAHAHPTDRVAFHEVGYLGFYSEQRIVDLCGLTTPEVLPHFARRDLTWPLRTLLPEWYVASPTWDILPALREGGWLDQHYHQVATLPAPGGGDLRVFQRIRRDANVTP</sequence>
<feature type="transmembrane region" description="Helical" evidence="1">
    <location>
        <begin position="81"/>
        <end position="101"/>
    </location>
</feature>
<evidence type="ECO:0008006" key="4">
    <source>
        <dbReference type="Google" id="ProtNLM"/>
    </source>
</evidence>
<evidence type="ECO:0000313" key="2">
    <source>
        <dbReference type="EMBL" id="QUW03684.1"/>
    </source>
</evidence>
<dbReference type="EMBL" id="CP072648">
    <property type="protein sequence ID" value="QUW03684.1"/>
    <property type="molecule type" value="Genomic_DNA"/>
</dbReference>
<reference evidence="2 3" key="1">
    <citation type="submission" date="2021-03" db="EMBL/GenBank/DDBJ databases">
        <title>Genomic and phenotypic characterization of Chloracidobacterium isolates provides evidence for multiple species.</title>
        <authorList>
            <person name="Saini M.K."/>
            <person name="Costas A.M.G."/>
            <person name="Tank M."/>
            <person name="Bryant D.A."/>
        </authorList>
    </citation>
    <scope>NUCLEOTIDE SEQUENCE [LARGE SCALE GENOMIC DNA]</scope>
    <source>
        <strain evidence="2 3">BV2-C</strain>
    </source>
</reference>